<sequence length="105" mass="11683">MPKLLGRTSGPRFELEISQLYQLGSAGFKSLDCIHRNGVSIVSFGSLQLDSDCLWLEMAFLFAAFHSKLSVCGLVAVLAVEFFYRPLNLGSIFLYTCRSFCTLFA</sequence>
<protein>
    <submittedName>
        <fullName evidence="1">Uncharacterized protein</fullName>
    </submittedName>
</protein>
<accession>A0A2K3MEB6</accession>
<name>A0A2K3MEB6_TRIPR</name>
<organism evidence="1 2">
    <name type="scientific">Trifolium pratense</name>
    <name type="common">Red clover</name>
    <dbReference type="NCBI Taxonomy" id="57577"/>
    <lineage>
        <taxon>Eukaryota</taxon>
        <taxon>Viridiplantae</taxon>
        <taxon>Streptophyta</taxon>
        <taxon>Embryophyta</taxon>
        <taxon>Tracheophyta</taxon>
        <taxon>Spermatophyta</taxon>
        <taxon>Magnoliopsida</taxon>
        <taxon>eudicotyledons</taxon>
        <taxon>Gunneridae</taxon>
        <taxon>Pentapetalae</taxon>
        <taxon>rosids</taxon>
        <taxon>fabids</taxon>
        <taxon>Fabales</taxon>
        <taxon>Fabaceae</taxon>
        <taxon>Papilionoideae</taxon>
        <taxon>50 kb inversion clade</taxon>
        <taxon>NPAAA clade</taxon>
        <taxon>Hologalegina</taxon>
        <taxon>IRL clade</taxon>
        <taxon>Trifolieae</taxon>
        <taxon>Trifolium</taxon>
    </lineage>
</organism>
<dbReference type="EMBL" id="ASHM01058750">
    <property type="protein sequence ID" value="PNX89128.1"/>
    <property type="molecule type" value="Genomic_DNA"/>
</dbReference>
<proteinExistence type="predicted"/>
<comment type="caution">
    <text evidence="1">The sequence shown here is derived from an EMBL/GenBank/DDBJ whole genome shotgun (WGS) entry which is preliminary data.</text>
</comment>
<gene>
    <name evidence="1" type="ORF">L195_g045245</name>
</gene>
<dbReference type="AlphaFoldDB" id="A0A2K3MEB6"/>
<evidence type="ECO:0000313" key="1">
    <source>
        <dbReference type="EMBL" id="PNX89128.1"/>
    </source>
</evidence>
<dbReference type="Proteomes" id="UP000236291">
    <property type="component" value="Unassembled WGS sequence"/>
</dbReference>
<evidence type="ECO:0000313" key="2">
    <source>
        <dbReference type="Proteomes" id="UP000236291"/>
    </source>
</evidence>
<reference evidence="1 2" key="1">
    <citation type="journal article" date="2014" name="Am. J. Bot.">
        <title>Genome assembly and annotation for red clover (Trifolium pratense; Fabaceae).</title>
        <authorList>
            <person name="Istvanek J."/>
            <person name="Jaros M."/>
            <person name="Krenek A."/>
            <person name="Repkova J."/>
        </authorList>
    </citation>
    <scope>NUCLEOTIDE SEQUENCE [LARGE SCALE GENOMIC DNA]</scope>
    <source>
        <strain evidence="2">cv. Tatra</strain>
        <tissue evidence="1">Young leaves</tissue>
    </source>
</reference>
<reference evidence="1 2" key="2">
    <citation type="journal article" date="2017" name="Front. Plant Sci.">
        <title>Gene Classification and Mining of Molecular Markers Useful in Red Clover (Trifolium pratense) Breeding.</title>
        <authorList>
            <person name="Istvanek J."/>
            <person name="Dluhosova J."/>
            <person name="Dluhos P."/>
            <person name="Patkova L."/>
            <person name="Nedelnik J."/>
            <person name="Repkova J."/>
        </authorList>
    </citation>
    <scope>NUCLEOTIDE SEQUENCE [LARGE SCALE GENOMIC DNA]</scope>
    <source>
        <strain evidence="2">cv. Tatra</strain>
        <tissue evidence="1">Young leaves</tissue>
    </source>
</reference>